<evidence type="ECO:0000313" key="1">
    <source>
        <dbReference type="EMBL" id="KAA6382257.1"/>
    </source>
</evidence>
<gene>
    <name evidence="1" type="ORF">EZS28_022217</name>
</gene>
<protein>
    <recommendedName>
        <fullName evidence="3">ISXO2-like transposase domain-containing protein</fullName>
    </recommendedName>
</protein>
<proteinExistence type="predicted"/>
<sequence length="85" mass="9639">MKCIRRNEYSAKKTSRELTLSETTVINLFRLFRIAIADFLSREHNQIGGPGLIVEVDDALFGRCRNQVGAIHSETWDLGAKQGKF</sequence>
<dbReference type="OrthoDB" id="10052789at2759"/>
<reference evidence="1 2" key="1">
    <citation type="submission" date="2019-03" db="EMBL/GenBank/DDBJ databases">
        <title>Single cell metagenomics reveals metabolic interactions within the superorganism composed of flagellate Streblomastix strix and complex community of Bacteroidetes bacteria on its surface.</title>
        <authorList>
            <person name="Treitli S.C."/>
            <person name="Kolisko M."/>
            <person name="Husnik F."/>
            <person name="Keeling P."/>
            <person name="Hampl V."/>
        </authorList>
    </citation>
    <scope>NUCLEOTIDE SEQUENCE [LARGE SCALE GENOMIC DNA]</scope>
    <source>
        <strain evidence="1">ST1C</strain>
    </source>
</reference>
<name>A0A5J4VHY8_9EUKA</name>
<organism evidence="1 2">
    <name type="scientific">Streblomastix strix</name>
    <dbReference type="NCBI Taxonomy" id="222440"/>
    <lineage>
        <taxon>Eukaryota</taxon>
        <taxon>Metamonada</taxon>
        <taxon>Preaxostyla</taxon>
        <taxon>Oxymonadida</taxon>
        <taxon>Streblomastigidae</taxon>
        <taxon>Streblomastix</taxon>
    </lineage>
</organism>
<dbReference type="EMBL" id="SNRW01006885">
    <property type="protein sequence ID" value="KAA6382257.1"/>
    <property type="molecule type" value="Genomic_DNA"/>
</dbReference>
<comment type="caution">
    <text evidence="1">The sequence shown here is derived from an EMBL/GenBank/DDBJ whole genome shotgun (WGS) entry which is preliminary data.</text>
</comment>
<dbReference type="AlphaFoldDB" id="A0A5J4VHY8"/>
<dbReference type="Proteomes" id="UP000324800">
    <property type="component" value="Unassembled WGS sequence"/>
</dbReference>
<evidence type="ECO:0008006" key="3">
    <source>
        <dbReference type="Google" id="ProtNLM"/>
    </source>
</evidence>
<evidence type="ECO:0000313" key="2">
    <source>
        <dbReference type="Proteomes" id="UP000324800"/>
    </source>
</evidence>
<accession>A0A5J4VHY8</accession>